<organism evidence="1 2">
    <name type="scientific">Teladorsagia circumcincta</name>
    <name type="common">Brown stomach worm</name>
    <name type="synonym">Ostertagia circumcincta</name>
    <dbReference type="NCBI Taxonomy" id="45464"/>
    <lineage>
        <taxon>Eukaryota</taxon>
        <taxon>Metazoa</taxon>
        <taxon>Ecdysozoa</taxon>
        <taxon>Nematoda</taxon>
        <taxon>Chromadorea</taxon>
        <taxon>Rhabditida</taxon>
        <taxon>Rhabditina</taxon>
        <taxon>Rhabditomorpha</taxon>
        <taxon>Strongyloidea</taxon>
        <taxon>Trichostrongylidae</taxon>
        <taxon>Teladorsagia</taxon>
    </lineage>
</organism>
<sequence>MWVKASDPKSSLIWANPAFYPEWVTQFTCNRSGLGQVLLRNSENTPEEDDDKCPIGQLRKRHCPRVTSLVKMLAPADSGRDMKEAKF</sequence>
<proteinExistence type="predicted"/>
<dbReference type="AlphaFoldDB" id="A0A2G9UYX2"/>
<reference evidence="1 2" key="1">
    <citation type="submission" date="2015-09" db="EMBL/GenBank/DDBJ databases">
        <title>Draft genome of the parasitic nematode Teladorsagia circumcincta isolate WARC Sus (inbred).</title>
        <authorList>
            <person name="Mitreva M."/>
        </authorList>
    </citation>
    <scope>NUCLEOTIDE SEQUENCE [LARGE SCALE GENOMIC DNA]</scope>
    <source>
        <strain evidence="1 2">S</strain>
    </source>
</reference>
<evidence type="ECO:0000313" key="2">
    <source>
        <dbReference type="Proteomes" id="UP000230423"/>
    </source>
</evidence>
<protein>
    <submittedName>
        <fullName evidence="1">Uncharacterized protein</fullName>
    </submittedName>
</protein>
<name>A0A2G9UYX2_TELCI</name>
<dbReference type="EMBL" id="KZ345235">
    <property type="protein sequence ID" value="PIO74700.1"/>
    <property type="molecule type" value="Genomic_DNA"/>
</dbReference>
<evidence type="ECO:0000313" key="1">
    <source>
        <dbReference type="EMBL" id="PIO74700.1"/>
    </source>
</evidence>
<keyword evidence="2" id="KW-1185">Reference proteome</keyword>
<accession>A0A2G9UYX2</accession>
<dbReference type="Proteomes" id="UP000230423">
    <property type="component" value="Unassembled WGS sequence"/>
</dbReference>
<gene>
    <name evidence="1" type="ORF">TELCIR_03289</name>
</gene>